<dbReference type="AlphaFoldDB" id="A0ABD3FD80"/>
<reference evidence="2 3" key="1">
    <citation type="submission" date="2024-09" db="EMBL/GenBank/DDBJ databases">
        <title>Genome sequencing and assembly of Phytophthora oleae, isolate VK10A, causative agent of rot of olive drupes.</title>
        <authorList>
            <person name="Conti Taguali S."/>
            <person name="Riolo M."/>
            <person name="La Spada F."/>
            <person name="Cacciola S.O."/>
            <person name="Dionisio G."/>
        </authorList>
    </citation>
    <scope>NUCLEOTIDE SEQUENCE [LARGE SCALE GENOMIC DNA]</scope>
    <source>
        <strain evidence="2 3">VK10A</strain>
    </source>
</reference>
<sequence length="139" mass="15209">MVPVAASYGVTSPEEEFESEQEQSHLSRSEPGSVPPDPSGIDLLSNTAERLASNGSEPTNNELRGETVDDESCGGEYQNVAALPLSELQQVFREKIKTRWNYVHTNAMGIAFLLDPAEDLEDFVSSDDDNVDNEVCEMA</sequence>
<protein>
    <recommendedName>
        <fullName evidence="4">PiggyBac transposable element-derived protein domain-containing protein</fullName>
    </recommendedName>
</protein>
<evidence type="ECO:0000313" key="3">
    <source>
        <dbReference type="Proteomes" id="UP001632037"/>
    </source>
</evidence>
<comment type="caution">
    <text evidence="2">The sequence shown here is derived from an EMBL/GenBank/DDBJ whole genome shotgun (WGS) entry which is preliminary data.</text>
</comment>
<name>A0ABD3FD80_9STRA</name>
<evidence type="ECO:0000313" key="2">
    <source>
        <dbReference type="EMBL" id="KAL3664261.1"/>
    </source>
</evidence>
<keyword evidence="3" id="KW-1185">Reference proteome</keyword>
<gene>
    <name evidence="2" type="ORF">V7S43_010588</name>
</gene>
<feature type="region of interest" description="Disordered" evidence="1">
    <location>
        <begin position="1"/>
        <end position="72"/>
    </location>
</feature>
<accession>A0ABD3FD80</accession>
<proteinExistence type="predicted"/>
<organism evidence="2 3">
    <name type="scientific">Phytophthora oleae</name>
    <dbReference type="NCBI Taxonomy" id="2107226"/>
    <lineage>
        <taxon>Eukaryota</taxon>
        <taxon>Sar</taxon>
        <taxon>Stramenopiles</taxon>
        <taxon>Oomycota</taxon>
        <taxon>Peronosporomycetes</taxon>
        <taxon>Peronosporales</taxon>
        <taxon>Peronosporaceae</taxon>
        <taxon>Phytophthora</taxon>
    </lineage>
</organism>
<dbReference type="EMBL" id="JBIMZQ010000024">
    <property type="protein sequence ID" value="KAL3664261.1"/>
    <property type="molecule type" value="Genomic_DNA"/>
</dbReference>
<feature type="compositionally biased region" description="Polar residues" evidence="1">
    <location>
        <begin position="44"/>
        <end position="62"/>
    </location>
</feature>
<dbReference type="Proteomes" id="UP001632037">
    <property type="component" value="Unassembled WGS sequence"/>
</dbReference>
<evidence type="ECO:0008006" key="4">
    <source>
        <dbReference type="Google" id="ProtNLM"/>
    </source>
</evidence>
<evidence type="ECO:0000256" key="1">
    <source>
        <dbReference type="SAM" id="MobiDB-lite"/>
    </source>
</evidence>